<organism evidence="1 2">
    <name type="scientific">Eiseniibacteriota bacterium</name>
    <dbReference type="NCBI Taxonomy" id="2212470"/>
    <lineage>
        <taxon>Bacteria</taxon>
        <taxon>Candidatus Eiseniibacteriota</taxon>
    </lineage>
</organism>
<gene>
    <name evidence="1" type="ORF">KDA27_08240</name>
</gene>
<reference evidence="1" key="2">
    <citation type="journal article" date="2021" name="Microbiome">
        <title>Successional dynamics and alternative stable states in a saline activated sludge microbial community over 9 years.</title>
        <authorList>
            <person name="Wang Y."/>
            <person name="Ye J."/>
            <person name="Ju F."/>
            <person name="Liu L."/>
            <person name="Boyd J.A."/>
            <person name="Deng Y."/>
            <person name="Parks D.H."/>
            <person name="Jiang X."/>
            <person name="Yin X."/>
            <person name="Woodcroft B.J."/>
            <person name="Tyson G.W."/>
            <person name="Hugenholtz P."/>
            <person name="Polz M.F."/>
            <person name="Zhang T."/>
        </authorList>
    </citation>
    <scope>NUCLEOTIDE SEQUENCE</scope>
    <source>
        <strain evidence="1">HKST-UBA02</strain>
    </source>
</reference>
<proteinExistence type="predicted"/>
<accession>A0A956NE67</accession>
<comment type="caution">
    <text evidence="1">The sequence shown here is derived from an EMBL/GenBank/DDBJ whole genome shotgun (WGS) entry which is preliminary data.</text>
</comment>
<evidence type="ECO:0000313" key="1">
    <source>
        <dbReference type="EMBL" id="MCA9755775.1"/>
    </source>
</evidence>
<dbReference type="AlphaFoldDB" id="A0A956NE67"/>
<reference evidence="1" key="1">
    <citation type="submission" date="2020-04" db="EMBL/GenBank/DDBJ databases">
        <authorList>
            <person name="Zhang T."/>
        </authorList>
    </citation>
    <scope>NUCLEOTIDE SEQUENCE</scope>
    <source>
        <strain evidence="1">HKST-UBA02</strain>
    </source>
</reference>
<evidence type="ECO:0000313" key="2">
    <source>
        <dbReference type="Proteomes" id="UP000739538"/>
    </source>
</evidence>
<name>A0A956NE67_UNCEI</name>
<protein>
    <submittedName>
        <fullName evidence="1">Uncharacterized protein</fullName>
    </submittedName>
</protein>
<dbReference type="EMBL" id="JAGQHS010000032">
    <property type="protein sequence ID" value="MCA9755775.1"/>
    <property type="molecule type" value="Genomic_DNA"/>
</dbReference>
<sequence length="410" mass="45840">METTKNTTVGPIEARYREVGEELSGALRGLFEDVPVIRHVTGTVKVAGLLGIDKVLASRLLKSMRAGDPLATLHAAPGPQPLRRVIEGFERLGVSPQASDRADRAVSEFERLIREDAGDRSALQTLISAWLPEARREFELRRKQSAFRAMSEIYGCLTETLLATVFLHPSARDGMIDIVWLIGSLGLRRLRPNARVRFASRRYSSPGQPRRPMTLGNERVEDLRGLLLSRFCNATDADLDVHEMGEVTRYVVAGDRGFATPLDFVFAEVNREEIEQTLVPGATRSAYLFAEVDTPSRRLLFDVLLHESIYPGKHPRLLIYDTAFEGVASVNDRSRDLDRLELEESVAVLDRGLRNLHTPALPRYTEMVGEVFESMGWDSGDYRGFRTEIDYPIYGSQVTMSFDPDGSGEG</sequence>
<dbReference type="Proteomes" id="UP000739538">
    <property type="component" value="Unassembled WGS sequence"/>
</dbReference>